<proteinExistence type="predicted"/>
<name>X0WQU4_9ZZZZ</name>
<reference evidence="1" key="1">
    <citation type="journal article" date="2014" name="Front. Microbiol.">
        <title>High frequency of phylogenetically diverse reductive dehalogenase-homologous genes in deep subseafloor sedimentary metagenomes.</title>
        <authorList>
            <person name="Kawai M."/>
            <person name="Futagami T."/>
            <person name="Toyoda A."/>
            <person name="Takaki Y."/>
            <person name="Nishi S."/>
            <person name="Hori S."/>
            <person name="Arai W."/>
            <person name="Tsubouchi T."/>
            <person name="Morono Y."/>
            <person name="Uchiyama I."/>
            <person name="Ito T."/>
            <person name="Fujiyama A."/>
            <person name="Inagaki F."/>
            <person name="Takami H."/>
        </authorList>
    </citation>
    <scope>NUCLEOTIDE SEQUENCE</scope>
    <source>
        <strain evidence="1">Expedition CK06-06</strain>
    </source>
</reference>
<dbReference type="SUPFAM" id="SSF55729">
    <property type="entry name" value="Acyl-CoA N-acyltransferases (Nat)"/>
    <property type="match status" value="1"/>
</dbReference>
<protein>
    <recommendedName>
        <fullName evidence="2">N-acetyltransferase domain-containing protein</fullName>
    </recommendedName>
</protein>
<comment type="caution">
    <text evidence="1">The sequence shown here is derived from an EMBL/GenBank/DDBJ whole genome shotgun (WGS) entry which is preliminary data.</text>
</comment>
<dbReference type="EMBL" id="BARS01039044">
    <property type="protein sequence ID" value="GAG15056.1"/>
    <property type="molecule type" value="Genomic_DNA"/>
</dbReference>
<dbReference type="AlphaFoldDB" id="X0WQU4"/>
<gene>
    <name evidence="1" type="ORF">S01H1_59677</name>
</gene>
<organism evidence="1">
    <name type="scientific">marine sediment metagenome</name>
    <dbReference type="NCBI Taxonomy" id="412755"/>
    <lineage>
        <taxon>unclassified sequences</taxon>
        <taxon>metagenomes</taxon>
        <taxon>ecological metagenomes</taxon>
    </lineage>
</organism>
<evidence type="ECO:0008006" key="2">
    <source>
        <dbReference type="Google" id="ProtNLM"/>
    </source>
</evidence>
<sequence>MISIREEAPGDIPGVRRVNELAFGQATEAGIVDALRAGCDEILSLVAIEGEKIIGHILFSPVTVQGEQGVVNGMGLGPMAVRPD</sequence>
<accession>X0WQU4</accession>
<evidence type="ECO:0000313" key="1">
    <source>
        <dbReference type="EMBL" id="GAG15056.1"/>
    </source>
</evidence>
<dbReference type="InterPro" id="IPR016181">
    <property type="entry name" value="Acyl_CoA_acyltransferase"/>
</dbReference>
<feature type="non-terminal residue" evidence="1">
    <location>
        <position position="84"/>
    </location>
</feature>
<dbReference type="Gene3D" id="3.40.630.30">
    <property type="match status" value="1"/>
</dbReference>